<evidence type="ECO:0000313" key="2">
    <source>
        <dbReference type="Proteomes" id="UP001064489"/>
    </source>
</evidence>
<name>A0AAD5J9Z5_ACENE</name>
<proteinExistence type="predicted"/>
<dbReference type="Proteomes" id="UP001064489">
    <property type="component" value="Chromosome 6"/>
</dbReference>
<protein>
    <submittedName>
        <fullName evidence="1">Uncharacterized protein</fullName>
    </submittedName>
</protein>
<reference evidence="1" key="1">
    <citation type="journal article" date="2022" name="Plant J.">
        <title>Strategies of tolerance reflected in two North American maple genomes.</title>
        <authorList>
            <person name="McEvoy S.L."/>
            <person name="Sezen U.U."/>
            <person name="Trouern-Trend A."/>
            <person name="McMahon S.M."/>
            <person name="Schaberg P.G."/>
            <person name="Yang J."/>
            <person name="Wegrzyn J.L."/>
            <person name="Swenson N.G."/>
        </authorList>
    </citation>
    <scope>NUCLEOTIDE SEQUENCE</scope>
    <source>
        <strain evidence="1">91603</strain>
    </source>
</reference>
<sequence>MLTYGIAETMNMLGYRGEFWVFDNLRGLHYHFHFPNQPSFQISDCQGLDLQMVMHLWNILKQVIYTLITMFMDMGKSEQSLVNIFTLQHKIYTHLLKEGDQLWY</sequence>
<gene>
    <name evidence="1" type="ORF">LWI28_016872</name>
</gene>
<reference evidence="1" key="2">
    <citation type="submission" date="2023-02" db="EMBL/GenBank/DDBJ databases">
        <authorList>
            <person name="Swenson N.G."/>
            <person name="Wegrzyn J.L."/>
            <person name="Mcevoy S.L."/>
        </authorList>
    </citation>
    <scope>NUCLEOTIDE SEQUENCE</scope>
    <source>
        <strain evidence="1">91603</strain>
        <tissue evidence="1">Leaf</tissue>
    </source>
</reference>
<dbReference type="AlphaFoldDB" id="A0AAD5J9Z5"/>
<keyword evidence="2" id="KW-1185">Reference proteome</keyword>
<organism evidence="1 2">
    <name type="scientific">Acer negundo</name>
    <name type="common">Box elder</name>
    <dbReference type="NCBI Taxonomy" id="4023"/>
    <lineage>
        <taxon>Eukaryota</taxon>
        <taxon>Viridiplantae</taxon>
        <taxon>Streptophyta</taxon>
        <taxon>Embryophyta</taxon>
        <taxon>Tracheophyta</taxon>
        <taxon>Spermatophyta</taxon>
        <taxon>Magnoliopsida</taxon>
        <taxon>eudicotyledons</taxon>
        <taxon>Gunneridae</taxon>
        <taxon>Pentapetalae</taxon>
        <taxon>rosids</taxon>
        <taxon>malvids</taxon>
        <taxon>Sapindales</taxon>
        <taxon>Sapindaceae</taxon>
        <taxon>Hippocastanoideae</taxon>
        <taxon>Acereae</taxon>
        <taxon>Acer</taxon>
    </lineage>
</organism>
<dbReference type="EMBL" id="JAJSOW010000004">
    <property type="protein sequence ID" value="KAI9192005.1"/>
    <property type="molecule type" value="Genomic_DNA"/>
</dbReference>
<accession>A0AAD5J9Z5</accession>
<evidence type="ECO:0000313" key="1">
    <source>
        <dbReference type="EMBL" id="KAI9192005.1"/>
    </source>
</evidence>
<comment type="caution">
    <text evidence="1">The sequence shown here is derived from an EMBL/GenBank/DDBJ whole genome shotgun (WGS) entry which is preliminary data.</text>
</comment>